<dbReference type="Proteomes" id="UP000824469">
    <property type="component" value="Unassembled WGS sequence"/>
</dbReference>
<dbReference type="PANTHER" id="PTHR33874">
    <property type="entry name" value="RING FINGER PROTEIN"/>
    <property type="match status" value="1"/>
</dbReference>
<reference evidence="1 2" key="1">
    <citation type="journal article" date="2021" name="Nat. Plants">
        <title>The Taxus genome provides insights into paclitaxel biosynthesis.</title>
        <authorList>
            <person name="Xiong X."/>
            <person name="Gou J."/>
            <person name="Liao Q."/>
            <person name="Li Y."/>
            <person name="Zhou Q."/>
            <person name="Bi G."/>
            <person name="Li C."/>
            <person name="Du R."/>
            <person name="Wang X."/>
            <person name="Sun T."/>
            <person name="Guo L."/>
            <person name="Liang H."/>
            <person name="Lu P."/>
            <person name="Wu Y."/>
            <person name="Zhang Z."/>
            <person name="Ro D.K."/>
            <person name="Shang Y."/>
            <person name="Huang S."/>
            <person name="Yan J."/>
        </authorList>
    </citation>
    <scope>NUCLEOTIDE SEQUENCE [LARGE SCALE GENOMIC DNA]</scope>
    <source>
        <strain evidence="1">Ta-2019</strain>
    </source>
</reference>
<name>A0AA38L7X4_TAXCH</name>
<proteinExistence type="predicted"/>
<dbReference type="PANTHER" id="PTHR33874:SF1">
    <property type="entry name" value="RING FINGER PROTEIN"/>
    <property type="match status" value="1"/>
</dbReference>
<sequence>VQLINQGNKYTRTRKLVGLEKPAEGLHLDIDLLNFVGVVKVCDLMNGILKSPDFLHKVRSICHSNSEDISERSVDESNSWNLISEADLLRIEPNHLKNCINQESYVAVTQKDVEEGIASYTASYLSTLKEMKEMTPEQLRKVLENTFSVPKNKGKLRKLWNGSKTIYNIVSWGATAAG</sequence>
<dbReference type="EMBL" id="JAHRHJ020000005">
    <property type="protein sequence ID" value="KAH9314601.1"/>
    <property type="molecule type" value="Genomic_DNA"/>
</dbReference>
<gene>
    <name evidence="1" type="ORF">KI387_023228</name>
</gene>
<dbReference type="AlphaFoldDB" id="A0AA38L7X4"/>
<organism evidence="1 2">
    <name type="scientific">Taxus chinensis</name>
    <name type="common">Chinese yew</name>
    <name type="synonym">Taxus wallichiana var. chinensis</name>
    <dbReference type="NCBI Taxonomy" id="29808"/>
    <lineage>
        <taxon>Eukaryota</taxon>
        <taxon>Viridiplantae</taxon>
        <taxon>Streptophyta</taxon>
        <taxon>Embryophyta</taxon>
        <taxon>Tracheophyta</taxon>
        <taxon>Spermatophyta</taxon>
        <taxon>Pinopsida</taxon>
        <taxon>Pinidae</taxon>
        <taxon>Conifers II</taxon>
        <taxon>Cupressales</taxon>
        <taxon>Taxaceae</taxon>
        <taxon>Taxus</taxon>
    </lineage>
</organism>
<keyword evidence="2" id="KW-1185">Reference proteome</keyword>
<feature type="non-terminal residue" evidence="1">
    <location>
        <position position="1"/>
    </location>
</feature>
<protein>
    <submittedName>
        <fullName evidence="1">Uncharacterized protein</fullName>
    </submittedName>
</protein>
<comment type="caution">
    <text evidence="1">The sequence shown here is derived from an EMBL/GenBank/DDBJ whole genome shotgun (WGS) entry which is preliminary data.</text>
</comment>
<evidence type="ECO:0000313" key="1">
    <source>
        <dbReference type="EMBL" id="KAH9314601.1"/>
    </source>
</evidence>
<feature type="non-terminal residue" evidence="1">
    <location>
        <position position="178"/>
    </location>
</feature>
<evidence type="ECO:0000313" key="2">
    <source>
        <dbReference type="Proteomes" id="UP000824469"/>
    </source>
</evidence>
<accession>A0AA38L7X4</accession>